<organism evidence="1 2">
    <name type="scientific">Populus alba x Populus x berolinensis</name>
    <dbReference type="NCBI Taxonomy" id="444605"/>
    <lineage>
        <taxon>Eukaryota</taxon>
        <taxon>Viridiplantae</taxon>
        <taxon>Streptophyta</taxon>
        <taxon>Embryophyta</taxon>
        <taxon>Tracheophyta</taxon>
        <taxon>Spermatophyta</taxon>
        <taxon>Magnoliopsida</taxon>
        <taxon>eudicotyledons</taxon>
        <taxon>Gunneridae</taxon>
        <taxon>Pentapetalae</taxon>
        <taxon>rosids</taxon>
        <taxon>fabids</taxon>
        <taxon>Malpighiales</taxon>
        <taxon>Salicaceae</taxon>
        <taxon>Saliceae</taxon>
        <taxon>Populus</taxon>
    </lineage>
</organism>
<comment type="caution">
    <text evidence="1">The sequence shown here is derived from an EMBL/GenBank/DDBJ whole genome shotgun (WGS) entry which is preliminary data.</text>
</comment>
<proteinExistence type="predicted"/>
<dbReference type="AlphaFoldDB" id="A0AAD6LWB5"/>
<protein>
    <submittedName>
        <fullName evidence="1">Uncharacterized protein</fullName>
    </submittedName>
</protein>
<dbReference type="EMBL" id="JAQIZT010000013">
    <property type="protein sequence ID" value="KAJ6974356.1"/>
    <property type="molecule type" value="Genomic_DNA"/>
</dbReference>
<dbReference type="Proteomes" id="UP001164929">
    <property type="component" value="Chromosome 13"/>
</dbReference>
<evidence type="ECO:0000313" key="2">
    <source>
        <dbReference type="Proteomes" id="UP001164929"/>
    </source>
</evidence>
<evidence type="ECO:0000313" key="1">
    <source>
        <dbReference type="EMBL" id="KAJ6974356.1"/>
    </source>
</evidence>
<accession>A0AAD6LWB5</accession>
<keyword evidence="2" id="KW-1185">Reference proteome</keyword>
<sequence>MEKSLPIHGRVRQERILSLLNSTAAKKIQRRSHGGKGTFPKIQSGNFTGGSEIFEIVVKCSAMDGRFETSKHVIQMNPDTPAMDSKLKALARKISSVAGSVCSFGGGPGTVGIARIPKSCNCKELITEQERNLEPNKM</sequence>
<reference evidence="1" key="1">
    <citation type="journal article" date="2023" name="Mol. Ecol. Resour.">
        <title>Chromosome-level genome assembly of a triploid poplar Populus alba 'Berolinensis'.</title>
        <authorList>
            <person name="Chen S."/>
            <person name="Yu Y."/>
            <person name="Wang X."/>
            <person name="Wang S."/>
            <person name="Zhang T."/>
            <person name="Zhou Y."/>
            <person name="He R."/>
            <person name="Meng N."/>
            <person name="Wang Y."/>
            <person name="Liu W."/>
            <person name="Liu Z."/>
            <person name="Liu J."/>
            <person name="Guo Q."/>
            <person name="Huang H."/>
            <person name="Sederoff R.R."/>
            <person name="Wang G."/>
            <person name="Qu G."/>
            <person name="Chen S."/>
        </authorList>
    </citation>
    <scope>NUCLEOTIDE SEQUENCE</scope>
    <source>
        <strain evidence="1">SC-2020</strain>
    </source>
</reference>
<gene>
    <name evidence="1" type="ORF">NC653_030454</name>
</gene>
<name>A0AAD6LWB5_9ROSI</name>